<proteinExistence type="predicted"/>
<dbReference type="GO" id="GO:0005886">
    <property type="term" value="C:plasma membrane"/>
    <property type="evidence" value="ECO:0007669"/>
    <property type="project" value="TreeGrafter"/>
</dbReference>
<dbReference type="AlphaFoldDB" id="A0AAD9K0F5"/>
<keyword evidence="3" id="KW-0677">Repeat</keyword>
<dbReference type="Proteomes" id="UP001208570">
    <property type="component" value="Unassembled WGS sequence"/>
</dbReference>
<evidence type="ECO:0000313" key="9">
    <source>
        <dbReference type="Proteomes" id="UP001208570"/>
    </source>
</evidence>
<evidence type="ECO:0000256" key="2">
    <source>
        <dbReference type="ARBA" id="ARBA00022692"/>
    </source>
</evidence>
<reference evidence="8" key="1">
    <citation type="journal article" date="2023" name="Mol. Biol. Evol.">
        <title>Third-Generation Sequencing Reveals the Adaptive Role of the Epigenome in Three Deep-Sea Polychaetes.</title>
        <authorList>
            <person name="Perez M."/>
            <person name="Aroh O."/>
            <person name="Sun Y."/>
            <person name="Lan Y."/>
            <person name="Juniper S.K."/>
            <person name="Young C.R."/>
            <person name="Angers B."/>
            <person name="Qian P.Y."/>
        </authorList>
    </citation>
    <scope>NUCLEOTIDE SEQUENCE</scope>
    <source>
        <strain evidence="8">P08H-3</strain>
    </source>
</reference>
<evidence type="ECO:0000259" key="7">
    <source>
        <dbReference type="PROSITE" id="PS50093"/>
    </source>
</evidence>
<name>A0AAD9K0F5_9ANNE</name>
<evidence type="ECO:0000313" key="8">
    <source>
        <dbReference type="EMBL" id="KAK2162798.1"/>
    </source>
</evidence>
<dbReference type="Pfam" id="PF00801">
    <property type="entry name" value="PKD"/>
    <property type="match status" value="1"/>
</dbReference>
<keyword evidence="2" id="KW-0812">Transmembrane</keyword>
<dbReference type="GO" id="GO:0005261">
    <property type="term" value="F:monoatomic cation channel activity"/>
    <property type="evidence" value="ECO:0007669"/>
    <property type="project" value="TreeGrafter"/>
</dbReference>
<dbReference type="PANTHER" id="PTHR46730:SF1">
    <property type="entry name" value="PLAT DOMAIN-CONTAINING PROTEIN"/>
    <property type="match status" value="1"/>
</dbReference>
<feature type="region of interest" description="Disordered" evidence="6">
    <location>
        <begin position="915"/>
        <end position="935"/>
    </location>
</feature>
<dbReference type="GO" id="GO:0006816">
    <property type="term" value="P:calcium ion transport"/>
    <property type="evidence" value="ECO:0007669"/>
    <property type="project" value="TreeGrafter"/>
</dbReference>
<evidence type="ECO:0000256" key="5">
    <source>
        <dbReference type="ARBA" id="ARBA00023136"/>
    </source>
</evidence>
<dbReference type="Pfam" id="PF02010">
    <property type="entry name" value="REJ"/>
    <property type="match status" value="1"/>
</dbReference>
<dbReference type="PANTHER" id="PTHR46730">
    <property type="entry name" value="POLYCYSTIN-1"/>
    <property type="match status" value="1"/>
</dbReference>
<dbReference type="InterPro" id="IPR035986">
    <property type="entry name" value="PKD_dom_sf"/>
</dbReference>
<dbReference type="SUPFAM" id="SSF49299">
    <property type="entry name" value="PKD domain"/>
    <property type="match status" value="3"/>
</dbReference>
<feature type="domain" description="PKD" evidence="7">
    <location>
        <begin position="499"/>
        <end position="574"/>
    </location>
</feature>
<dbReference type="EMBL" id="JAODUP010000091">
    <property type="protein sequence ID" value="KAK2162798.1"/>
    <property type="molecule type" value="Genomic_DNA"/>
</dbReference>
<accession>A0AAD9K0F5</accession>
<protein>
    <recommendedName>
        <fullName evidence="7">PKD domain-containing protein</fullName>
    </recommendedName>
</protein>
<gene>
    <name evidence="8" type="ORF">LSH36_91g03030</name>
</gene>
<dbReference type="PROSITE" id="PS50093">
    <property type="entry name" value="PKD"/>
    <property type="match status" value="1"/>
</dbReference>
<dbReference type="InterPro" id="IPR002859">
    <property type="entry name" value="PKD/REJ-like"/>
</dbReference>
<comment type="subcellular location">
    <subcellularLocation>
        <location evidence="1">Membrane</location>
    </subcellularLocation>
</comment>
<keyword evidence="5" id="KW-0472">Membrane</keyword>
<dbReference type="Gene3D" id="2.60.40.10">
    <property type="entry name" value="Immunoglobulins"/>
    <property type="match status" value="1"/>
</dbReference>
<sequence>MFVMTLSSGSHYTCIWNWADDSQDLITVWQPPPLAQTNSHSHVFTRDLVYPVEVTCRNNVSLANDIINHTVQYEIFDIHLAPYSLGSLRGIPFNFSFMLTNGTDPSCDVIFDDEPVPNTYDVTIKTGWTPPGRLIRMETGFYLVVIRCSNLVSSASSVSNFTIDIPIIEPKSWTNITIIVQTGYVAFDVTMNEGTSVQVTWDFGRNSSADPSSWTATYQLAQLENWPRTLDGGDGVPDIHQVSHYYANPGIYNACVVVQNNYNYTEFSHLIYVVNKVENLEIMSNSPVGYVNKEGIVHIGFYTPDVPPILASVDILWGDGTDLETGQDFTADLWPATQFGPHSYGQLGPYDVWTNVSNMISWKNFTTTIWVILPITNFRMALEAKYVATGSNVSLTASFGIGDKVNIDIDWGDGNSESVPRRGTLFVDVDRLSHSYVTSGPKLITVKAWNTVSSVTKLFTVMCQHPVIDMFTLHSSAPHLYPDNFVYFNFTYDMNQIFPTDAVVAFNFGDGLANANDVYNHVPLDDLFNGDTVYSTSHKYATSGDFVASVTISNEVSEKTFTVKAGVYVPITKATWTPLYKPLLPLNSTWLSYDQLLDAIPDQLQAALNLDDTTLLTALYEDVDDVYSTLAAIVFELRSTDDVIIFYSGNQEPELESSDKDKDLTAIRYTSSGYPILRHDPDVFSTSFTSINPEGCVTVSFGDGAASSYGSDANCRIYGVDLEMAPIVGVISANLSPTHSYRDEGLFSQIVTAYSPASVETTTSAVVISAYNCQAPKLLLLTSEKSFRDPLRIPKRDPIQLTVHNTIECDDISNAKLWTIFEVDQNTGDELDEIDLSEVRSRTGSVLVIKSGYLDYGLYKVSYRMVMLANQWFSAEVSTHIKMVRSDLIVRLTPGLDISITRGWKTTIALDAEGYSRDPDDPDESQVGNRYDYDF</sequence>
<dbReference type="InterPro" id="IPR000601">
    <property type="entry name" value="PKD_dom"/>
</dbReference>
<dbReference type="InterPro" id="IPR013783">
    <property type="entry name" value="Ig-like_fold"/>
</dbReference>
<evidence type="ECO:0000256" key="4">
    <source>
        <dbReference type="ARBA" id="ARBA00022989"/>
    </source>
</evidence>
<evidence type="ECO:0000256" key="1">
    <source>
        <dbReference type="ARBA" id="ARBA00004370"/>
    </source>
</evidence>
<evidence type="ECO:0000256" key="3">
    <source>
        <dbReference type="ARBA" id="ARBA00022737"/>
    </source>
</evidence>
<keyword evidence="4" id="KW-1133">Transmembrane helix</keyword>
<comment type="caution">
    <text evidence="8">The sequence shown here is derived from an EMBL/GenBank/DDBJ whole genome shotgun (WGS) entry which is preliminary data.</text>
</comment>
<keyword evidence="9" id="KW-1185">Reference proteome</keyword>
<evidence type="ECO:0000256" key="6">
    <source>
        <dbReference type="SAM" id="MobiDB-lite"/>
    </source>
</evidence>
<organism evidence="8 9">
    <name type="scientific">Paralvinella palmiformis</name>
    <dbReference type="NCBI Taxonomy" id="53620"/>
    <lineage>
        <taxon>Eukaryota</taxon>
        <taxon>Metazoa</taxon>
        <taxon>Spiralia</taxon>
        <taxon>Lophotrochozoa</taxon>
        <taxon>Annelida</taxon>
        <taxon>Polychaeta</taxon>
        <taxon>Sedentaria</taxon>
        <taxon>Canalipalpata</taxon>
        <taxon>Terebellida</taxon>
        <taxon>Terebelliformia</taxon>
        <taxon>Alvinellidae</taxon>
        <taxon>Paralvinella</taxon>
    </lineage>
</organism>